<evidence type="ECO:0000256" key="1">
    <source>
        <dbReference type="SAM" id="MobiDB-lite"/>
    </source>
</evidence>
<dbReference type="Proteomes" id="UP001159363">
    <property type="component" value="Chromosome 15"/>
</dbReference>
<evidence type="ECO:0000313" key="3">
    <source>
        <dbReference type="Proteomes" id="UP001159363"/>
    </source>
</evidence>
<reference evidence="2 3" key="1">
    <citation type="submission" date="2023-02" db="EMBL/GenBank/DDBJ databases">
        <title>LHISI_Scaffold_Assembly.</title>
        <authorList>
            <person name="Stuart O.P."/>
            <person name="Cleave R."/>
            <person name="Magrath M.J.L."/>
            <person name="Mikheyev A.S."/>
        </authorList>
    </citation>
    <scope>NUCLEOTIDE SEQUENCE [LARGE SCALE GENOMIC DNA]</scope>
    <source>
        <strain evidence="2">Daus_M_001</strain>
        <tissue evidence="2">Leg muscle</tissue>
    </source>
</reference>
<evidence type="ECO:0000313" key="2">
    <source>
        <dbReference type="EMBL" id="KAJ8866701.1"/>
    </source>
</evidence>
<comment type="caution">
    <text evidence="2">The sequence shown here is derived from an EMBL/GenBank/DDBJ whole genome shotgun (WGS) entry which is preliminary data.</text>
</comment>
<feature type="region of interest" description="Disordered" evidence="1">
    <location>
        <begin position="247"/>
        <end position="275"/>
    </location>
</feature>
<organism evidence="2 3">
    <name type="scientific">Dryococelus australis</name>
    <dbReference type="NCBI Taxonomy" id="614101"/>
    <lineage>
        <taxon>Eukaryota</taxon>
        <taxon>Metazoa</taxon>
        <taxon>Ecdysozoa</taxon>
        <taxon>Arthropoda</taxon>
        <taxon>Hexapoda</taxon>
        <taxon>Insecta</taxon>
        <taxon>Pterygota</taxon>
        <taxon>Neoptera</taxon>
        <taxon>Polyneoptera</taxon>
        <taxon>Phasmatodea</taxon>
        <taxon>Verophasmatodea</taxon>
        <taxon>Anareolatae</taxon>
        <taxon>Phasmatidae</taxon>
        <taxon>Eurycanthinae</taxon>
        <taxon>Dryococelus</taxon>
    </lineage>
</organism>
<gene>
    <name evidence="2" type="ORF">PR048_032562</name>
</gene>
<proteinExistence type="predicted"/>
<feature type="compositionally biased region" description="Basic and acidic residues" evidence="1">
    <location>
        <begin position="247"/>
        <end position="260"/>
    </location>
</feature>
<dbReference type="EMBL" id="JARBHB010000016">
    <property type="protein sequence ID" value="KAJ8866701.1"/>
    <property type="molecule type" value="Genomic_DNA"/>
</dbReference>
<sequence length="275" mass="30174">MNGRGETGDTRENPPTNGIVRHDSQLQNLVTWPVIEPGSPWWKASVLTAQPPALWRRATSTCNAHSNALSKCIGEESEARRRDAVRRFSLGRDHPATLTVLYRLPGWPPVAAPAPLECRSAPGRQASQAPVPLRPLPNYRLFTDQIWNYFPSIVTNFSGRMSLRGTVSTLASHQARRTNWAQSPAGSQDFRKWESCRTMPLVGGSPQGSPVSPALSSRRCSIFTSITLIGSQDLAPMKVIKVNMEQRRNEGAGETGDPRENPPTNGIARHDSHGA</sequence>
<keyword evidence="3" id="KW-1185">Reference proteome</keyword>
<accession>A0ABQ9G6R0</accession>
<name>A0ABQ9G6R0_9NEOP</name>
<protein>
    <submittedName>
        <fullName evidence="2">Uncharacterized protein</fullName>
    </submittedName>
</protein>